<feature type="binding site" evidence="8">
    <location>
        <position position="165"/>
    </location>
    <ligand>
        <name>Mn(2+)</name>
        <dbReference type="ChEBI" id="CHEBI:29035"/>
    </ligand>
</feature>
<feature type="site" description="Increases basicity of active site Tyr" evidence="9">
    <location>
        <position position="106"/>
    </location>
</feature>
<dbReference type="InterPro" id="IPR036291">
    <property type="entry name" value="NAD(P)-bd_dom_sf"/>
</dbReference>
<evidence type="ECO:0000256" key="2">
    <source>
        <dbReference type="ARBA" id="ARBA00022723"/>
    </source>
</evidence>
<organism evidence="12 13">
    <name type="scientific">Catellatospora bangladeshensis</name>
    <dbReference type="NCBI Taxonomy" id="310355"/>
    <lineage>
        <taxon>Bacteria</taxon>
        <taxon>Bacillati</taxon>
        <taxon>Actinomycetota</taxon>
        <taxon>Actinomycetes</taxon>
        <taxon>Micromonosporales</taxon>
        <taxon>Micromonosporaceae</taxon>
        <taxon>Catellatospora</taxon>
    </lineage>
</organism>
<evidence type="ECO:0000256" key="4">
    <source>
        <dbReference type="ARBA" id="ARBA00023027"/>
    </source>
</evidence>
<comment type="caution">
    <text evidence="12">The sequence shown here is derived from an EMBL/GenBank/DDBJ whole genome shotgun (WGS) entry which is preliminary data.</text>
</comment>
<dbReference type="Pfam" id="PF11975">
    <property type="entry name" value="Glyco_hydro_4C"/>
    <property type="match status" value="1"/>
</dbReference>
<dbReference type="SUPFAM" id="SSF51735">
    <property type="entry name" value="NAD(P)-binding Rossmann-fold domains"/>
    <property type="match status" value="1"/>
</dbReference>
<evidence type="ECO:0000256" key="7">
    <source>
        <dbReference type="PIRSR" id="PIRSR601088-2"/>
    </source>
</evidence>
<evidence type="ECO:0000256" key="9">
    <source>
        <dbReference type="PIRSR" id="PIRSR601088-4"/>
    </source>
</evidence>
<comment type="cofactor">
    <cofactor evidence="10">
        <name>NAD(+)</name>
        <dbReference type="ChEBI" id="CHEBI:57540"/>
    </cofactor>
    <text evidence="10">Binds 1 NAD(+) per subunit.</text>
</comment>
<dbReference type="InterPro" id="IPR001088">
    <property type="entry name" value="Glyco_hydro_4"/>
</dbReference>
<dbReference type="Pfam" id="PF02056">
    <property type="entry name" value="Glyco_hydro_4"/>
    <property type="match status" value="1"/>
</dbReference>
<dbReference type="InterPro" id="IPR015955">
    <property type="entry name" value="Lactate_DH/Glyco_Ohase_4_C"/>
</dbReference>
<comment type="similarity">
    <text evidence="1 10">Belongs to the glycosyl hydrolase 4 family.</text>
</comment>
<dbReference type="GO" id="GO:0046872">
    <property type="term" value="F:metal ion binding"/>
    <property type="evidence" value="ECO:0007669"/>
    <property type="project" value="UniProtKB-KW"/>
</dbReference>
<evidence type="ECO:0000256" key="8">
    <source>
        <dbReference type="PIRSR" id="PIRSR601088-3"/>
    </source>
</evidence>
<dbReference type="PRINTS" id="PR00732">
    <property type="entry name" value="GLHYDRLASE4"/>
</dbReference>
<protein>
    <submittedName>
        <fullName evidence="12">6-phospho-beta-glucosidase</fullName>
    </submittedName>
</protein>
<dbReference type="EMBL" id="BONF01000040">
    <property type="protein sequence ID" value="GIF84729.1"/>
    <property type="molecule type" value="Genomic_DNA"/>
</dbReference>
<dbReference type="GO" id="GO:0005975">
    <property type="term" value="P:carbohydrate metabolic process"/>
    <property type="evidence" value="ECO:0007669"/>
    <property type="project" value="InterPro"/>
</dbReference>
<feature type="binding site" evidence="7">
    <location>
        <position position="90"/>
    </location>
    <ligand>
        <name>substrate</name>
    </ligand>
</feature>
<evidence type="ECO:0000256" key="10">
    <source>
        <dbReference type="RuleBase" id="RU361152"/>
    </source>
</evidence>
<keyword evidence="2 8" id="KW-0479">Metal-binding</keyword>
<evidence type="ECO:0000256" key="1">
    <source>
        <dbReference type="ARBA" id="ARBA00010141"/>
    </source>
</evidence>
<dbReference type="PANTHER" id="PTHR32092:SF5">
    <property type="entry name" value="6-PHOSPHO-BETA-GLUCOSIDASE"/>
    <property type="match status" value="1"/>
</dbReference>
<feature type="binding site" evidence="7">
    <location>
        <position position="145"/>
    </location>
    <ligand>
        <name>substrate</name>
    </ligand>
</feature>
<feature type="binding site" evidence="8">
    <location>
        <position position="195"/>
    </location>
    <ligand>
        <name>Mn(2+)</name>
        <dbReference type="ChEBI" id="CHEBI:29035"/>
    </ligand>
</feature>
<dbReference type="InterPro" id="IPR022616">
    <property type="entry name" value="Glyco_hydro_4_C"/>
</dbReference>
<keyword evidence="3 10" id="KW-0378">Hydrolase</keyword>
<evidence type="ECO:0000313" key="12">
    <source>
        <dbReference type="EMBL" id="GIF84729.1"/>
    </source>
</evidence>
<keyword evidence="8" id="KW-0170">Cobalt</keyword>
<dbReference type="RefSeq" id="WP_203753445.1">
    <property type="nucleotide sequence ID" value="NZ_BONF01000040.1"/>
</dbReference>
<keyword evidence="4 10" id="KW-0520">NAD</keyword>
<keyword evidence="13" id="KW-1185">Reference proteome</keyword>
<dbReference type="AlphaFoldDB" id="A0A8J3JX61"/>
<keyword evidence="5 8" id="KW-0464">Manganese</keyword>
<keyword evidence="6 10" id="KW-0326">Glycosidase</keyword>
<accession>A0A8J3JX61</accession>
<proteinExistence type="inferred from homology"/>
<evidence type="ECO:0000313" key="13">
    <source>
        <dbReference type="Proteomes" id="UP000601223"/>
    </source>
</evidence>
<dbReference type="GO" id="GO:0016616">
    <property type="term" value="F:oxidoreductase activity, acting on the CH-OH group of donors, NAD or NADP as acceptor"/>
    <property type="evidence" value="ECO:0007669"/>
    <property type="project" value="InterPro"/>
</dbReference>
<dbReference type="Gene3D" id="3.40.50.720">
    <property type="entry name" value="NAD(P)-binding Rossmann-like Domain"/>
    <property type="match status" value="1"/>
</dbReference>
<feature type="domain" description="Glycosyl hydrolase family 4 C-terminal" evidence="11">
    <location>
        <begin position="191"/>
        <end position="394"/>
    </location>
</feature>
<gene>
    <name evidence="12" type="ORF">Cba03nite_60780</name>
</gene>
<evidence type="ECO:0000259" key="11">
    <source>
        <dbReference type="Pfam" id="PF11975"/>
    </source>
</evidence>
<sequence length="419" mass="43799">MKIAVVGGGSTYTPELVDGFARLAGSLDVTELCLIDPAGPRLDVIGPYARRLMAHHGHPGTLTWTTDLDAGLAGASVVVVQLRVGGQAARISDETFPLECGCVGQETTGAGGLAKALRTVPVVLDVAERAARLAAPGAWIVDFTNPVGIVTRALLDAGHRAVGLCNVAIGFQRRFAALLGVDPGAVTLDHVGLNHLTWERAAYVDGVDRLPELLAGHLDALAGQVQLPREVLTLLGAVPSYYLRYFYSHDLVVREERDAPTRGQKVAEIEEKLLAMYADPALTTKPELLGQRGGAFYSEAAVGLITSLVAGDGAVHAVNLRNDGHLPFLPDEAVIEVSARVDRDGAAPVAAAPVGPELSGLIAGVAAYEELAVRAAVHGGRDRVYAALLAHPLVGQHEHAASLTDGLLAANAAHLPWAR</sequence>
<dbReference type="GO" id="GO:0004553">
    <property type="term" value="F:hydrolase activity, hydrolyzing O-glycosyl compounds"/>
    <property type="evidence" value="ECO:0007669"/>
    <property type="project" value="InterPro"/>
</dbReference>
<name>A0A8J3JX61_9ACTN</name>
<dbReference type="SUPFAM" id="SSF56327">
    <property type="entry name" value="LDH C-terminal domain-like"/>
    <property type="match status" value="1"/>
</dbReference>
<keyword evidence="8" id="KW-0408">Iron</keyword>
<dbReference type="Gene3D" id="3.90.110.10">
    <property type="entry name" value="Lactate dehydrogenase/glycoside hydrolase, family 4, C-terminal"/>
    <property type="match status" value="1"/>
</dbReference>
<keyword evidence="8" id="KW-0533">Nickel</keyword>
<dbReference type="PANTHER" id="PTHR32092">
    <property type="entry name" value="6-PHOSPHO-BETA-GLUCOSIDASE-RELATED"/>
    <property type="match status" value="1"/>
</dbReference>
<evidence type="ECO:0000256" key="5">
    <source>
        <dbReference type="ARBA" id="ARBA00023211"/>
    </source>
</evidence>
<reference evidence="12 13" key="1">
    <citation type="submission" date="2021-01" db="EMBL/GenBank/DDBJ databases">
        <title>Whole genome shotgun sequence of Catellatospora bangladeshensis NBRC 107357.</title>
        <authorList>
            <person name="Komaki H."/>
            <person name="Tamura T."/>
        </authorList>
    </citation>
    <scope>NUCLEOTIDE SEQUENCE [LARGE SCALE GENOMIC DNA]</scope>
    <source>
        <strain evidence="12 13">NBRC 107357</strain>
    </source>
</reference>
<evidence type="ECO:0000256" key="6">
    <source>
        <dbReference type="ARBA" id="ARBA00023295"/>
    </source>
</evidence>
<dbReference type="Proteomes" id="UP000601223">
    <property type="component" value="Unassembled WGS sequence"/>
</dbReference>
<evidence type="ECO:0000256" key="3">
    <source>
        <dbReference type="ARBA" id="ARBA00022801"/>
    </source>
</evidence>